<comment type="caution">
    <text evidence="2">The sequence shown here is derived from an EMBL/GenBank/DDBJ whole genome shotgun (WGS) entry which is preliminary data.</text>
</comment>
<dbReference type="InterPro" id="IPR041685">
    <property type="entry name" value="AAA_GajA/Old/RecF-like"/>
</dbReference>
<dbReference type="Gene3D" id="3.40.50.300">
    <property type="entry name" value="P-loop containing nucleotide triphosphate hydrolases"/>
    <property type="match status" value="1"/>
</dbReference>
<dbReference type="CDD" id="cd00267">
    <property type="entry name" value="ABC_ATPase"/>
    <property type="match status" value="1"/>
</dbReference>
<dbReference type="GO" id="GO:0005524">
    <property type="term" value="F:ATP binding"/>
    <property type="evidence" value="ECO:0007669"/>
    <property type="project" value="UniProtKB-KW"/>
</dbReference>
<proteinExistence type="predicted"/>
<dbReference type="PANTHER" id="PTHR43581">
    <property type="entry name" value="ATP/GTP PHOSPHATASE"/>
    <property type="match status" value="1"/>
</dbReference>
<dbReference type="Proteomes" id="UP000308539">
    <property type="component" value="Unassembled WGS sequence"/>
</dbReference>
<dbReference type="EMBL" id="SZPV01000008">
    <property type="protein sequence ID" value="TKI67054.1"/>
    <property type="molecule type" value="Genomic_DNA"/>
</dbReference>
<dbReference type="PANTHER" id="PTHR43581:SF4">
    <property type="entry name" value="ATP_GTP PHOSPHATASE"/>
    <property type="match status" value="1"/>
</dbReference>
<dbReference type="InterPro" id="IPR051396">
    <property type="entry name" value="Bact_Antivir_Def_Nuclease"/>
</dbReference>
<evidence type="ECO:0000259" key="1">
    <source>
        <dbReference type="SMART" id="SM00382"/>
    </source>
</evidence>
<gene>
    <name evidence="2" type="ORF">FC752_03150</name>
</gene>
<dbReference type="InterPro" id="IPR003593">
    <property type="entry name" value="AAA+_ATPase"/>
</dbReference>
<reference evidence="2 3" key="1">
    <citation type="submission" date="2019-04" db="EMBL/GenBank/DDBJ databases">
        <title>Lysinibacillus genome sequencing.</title>
        <authorList>
            <person name="Dunlap C."/>
        </authorList>
    </citation>
    <scope>NUCLEOTIDE SEQUENCE [LARGE SCALE GENOMIC DNA]</scope>
    <source>
        <strain evidence="2 3">NBRC 109424</strain>
    </source>
</reference>
<keyword evidence="3" id="KW-1185">Reference proteome</keyword>
<evidence type="ECO:0000313" key="2">
    <source>
        <dbReference type="EMBL" id="TKI67054.1"/>
    </source>
</evidence>
<dbReference type="Pfam" id="PF13175">
    <property type="entry name" value="AAA_15"/>
    <property type="match status" value="1"/>
</dbReference>
<dbReference type="SUPFAM" id="SSF52540">
    <property type="entry name" value="P-loop containing nucleoside triphosphate hydrolases"/>
    <property type="match status" value="1"/>
</dbReference>
<keyword evidence="2" id="KW-0067">ATP-binding</keyword>
<name>A0ABY2TGW9_9BACI</name>
<accession>A0ABY2TGW9</accession>
<keyword evidence="2" id="KW-0547">Nucleotide-binding</keyword>
<sequence length="559" mass="64274">MQTINIDRFRGLSNIDINLGERITIISGKNGTSKSTILGIVAQVFSFRTDYSEDIVERDNLRQYKSLFDKSFESPFSDHFRFSSEFDVKGSMEVRLSIFDALEDKLKENLSLTLNESKDRSKARPILRGNSDRNITHPVIYLSLKRLLPISSREKYIEQNVQYIKDNLSYVTRLSNQILLQHKITNITPTTGTLPSLAIHGENYDKEAISAGEDNVGQIIQAILSFKKLKEEFSNYKGGILLIDEADAGLFPAAQKELIKILAQLAKELNLQIIMTSHSPIMVQEVFDLQQKDSRNYKTIYLTDTYGKLQVLEDISWTDIDADLNVETIDVGNEVQLPKVNIYFEDKEASDFFNALVTNRKLRKPSLLLSDITLGCKQYLTLHDRNIPEFSKESIIILDGDQQFAKGKYKNIILLPTQVPPDQLVFEFLYNLPSDDDFWRNSNRFTKSVFLRIANDIIGLLEIKGNEIINISKLVDIYRSSNANKAGIVREKFKEFYKNEQLQRLIKGPVKSNPFRLWCENNKETVREFNLQYEKALKSILINIKKAPKSLIEEFYKTS</sequence>
<feature type="domain" description="AAA+ ATPase" evidence="1">
    <location>
        <begin position="20"/>
        <end position="293"/>
    </location>
</feature>
<organism evidence="2 3">
    <name type="scientific">Lysinibacillus varians</name>
    <dbReference type="NCBI Taxonomy" id="1145276"/>
    <lineage>
        <taxon>Bacteria</taxon>
        <taxon>Bacillati</taxon>
        <taxon>Bacillota</taxon>
        <taxon>Bacilli</taxon>
        <taxon>Bacillales</taxon>
        <taxon>Bacillaceae</taxon>
        <taxon>Lysinibacillus</taxon>
    </lineage>
</organism>
<dbReference type="SMART" id="SM00382">
    <property type="entry name" value="AAA"/>
    <property type="match status" value="1"/>
</dbReference>
<evidence type="ECO:0000313" key="3">
    <source>
        <dbReference type="Proteomes" id="UP000308539"/>
    </source>
</evidence>
<protein>
    <submittedName>
        <fullName evidence="2">ATP-binding protein</fullName>
    </submittedName>
</protein>
<dbReference type="InterPro" id="IPR027417">
    <property type="entry name" value="P-loop_NTPase"/>
</dbReference>